<sequence>MQITIGVQNVARELVVELDGTADKIAKDVLKALEVGAPIDLVDAKGRRVLVPAGMVGYVELGTDDARRVGFNL</sequence>
<evidence type="ECO:0000313" key="1">
    <source>
        <dbReference type="EMBL" id="MDO8108296.1"/>
    </source>
</evidence>
<accession>A0ABT9DEX2</accession>
<dbReference type="InterPro" id="IPR021456">
    <property type="entry name" value="DUF3107"/>
</dbReference>
<dbReference type="Proteomes" id="UP001232536">
    <property type="component" value="Unassembled WGS sequence"/>
</dbReference>
<name>A0ABT9DEX2_9CELL</name>
<dbReference type="EMBL" id="JAUQYP010000002">
    <property type="protein sequence ID" value="MDO8108296.1"/>
    <property type="molecule type" value="Genomic_DNA"/>
</dbReference>
<evidence type="ECO:0000313" key="2">
    <source>
        <dbReference type="Proteomes" id="UP001232536"/>
    </source>
</evidence>
<organism evidence="1 2">
    <name type="scientific">Actinotalea lenta</name>
    <dbReference type="NCBI Taxonomy" id="3064654"/>
    <lineage>
        <taxon>Bacteria</taxon>
        <taxon>Bacillati</taxon>
        <taxon>Actinomycetota</taxon>
        <taxon>Actinomycetes</taxon>
        <taxon>Micrococcales</taxon>
        <taxon>Cellulomonadaceae</taxon>
        <taxon>Actinotalea</taxon>
    </lineage>
</organism>
<protein>
    <submittedName>
        <fullName evidence="1">DUF3107 domain-containing protein</fullName>
    </submittedName>
</protein>
<proteinExistence type="predicted"/>
<gene>
    <name evidence="1" type="ORF">Q6348_13935</name>
</gene>
<dbReference type="Pfam" id="PF11305">
    <property type="entry name" value="DUF3107"/>
    <property type="match status" value="1"/>
</dbReference>
<keyword evidence="2" id="KW-1185">Reference proteome</keyword>
<comment type="caution">
    <text evidence="1">The sequence shown here is derived from an EMBL/GenBank/DDBJ whole genome shotgun (WGS) entry which is preliminary data.</text>
</comment>
<reference evidence="1 2" key="1">
    <citation type="submission" date="2023-07" db="EMBL/GenBank/DDBJ databases">
        <title>Description of novel actinomycetes strains, isolated from tidal flat sediment.</title>
        <authorList>
            <person name="Lu C."/>
        </authorList>
    </citation>
    <scope>NUCLEOTIDE SEQUENCE [LARGE SCALE GENOMIC DNA]</scope>
    <source>
        <strain evidence="1 2">SYSU T00b441</strain>
    </source>
</reference>